<organism evidence="2 3">
    <name type="scientific">Candidatus Nanohalococcus occultus</name>
    <dbReference type="NCBI Taxonomy" id="2978047"/>
    <lineage>
        <taxon>Archaea</taxon>
        <taxon>Candidatus Nanohalarchaeota</taxon>
        <taxon>Candidatus Nanohalarchaeota incertae sedis</taxon>
        <taxon>Candidatus Nanohalococcus</taxon>
    </lineage>
</organism>
<feature type="transmembrane region" description="Helical" evidence="1">
    <location>
        <begin position="143"/>
        <end position="166"/>
    </location>
</feature>
<feature type="transmembrane region" description="Helical" evidence="1">
    <location>
        <begin position="219"/>
        <end position="239"/>
    </location>
</feature>
<reference evidence="2 3" key="1">
    <citation type="submission" date="2022-09" db="EMBL/GenBank/DDBJ databases">
        <title>Xylan utilization by haloarchaea-nanohaloarchaea associations.</title>
        <authorList>
            <person name="Yakimov M."/>
        </authorList>
    </citation>
    <scope>NUCLEOTIDE SEQUENCE [LARGE SCALE GENOMIC DNA]</scope>
    <source>
        <strain evidence="2 3">SVXNc</strain>
    </source>
</reference>
<evidence type="ECO:0000313" key="3">
    <source>
        <dbReference type="Proteomes" id="UP001218034"/>
    </source>
</evidence>
<keyword evidence="1" id="KW-1133">Transmembrane helix</keyword>
<dbReference type="Proteomes" id="UP001218034">
    <property type="component" value="Chromosome"/>
</dbReference>
<dbReference type="GeneID" id="90590136"/>
<proteinExistence type="predicted"/>
<name>A0ABY8CES0_9ARCH</name>
<sequence length="253" mass="27682">MNNIKVSKDSGLSSVLAGSLNALKHNPVLFFPKLVSTFLGALWFVAVFDAVKTPETSLMVLPVILVSTVILLFVGLSASVMVSSMVEMRERYSDLALLKQGAYATAGKVSDILVSVIGLVVFMITVYMIAVLGFVAYYMTQRIVFLAAGLLISFILVMASGFYLYFLPVSLFEKDSWKKALRDSSSFSSENSRDVGMMMVFSLVLLAPAFYFTGRLETLGYVGFIVSRMVSGLVNTYVFTLGPEYYLGSQGLD</sequence>
<accession>A0ABY8CES0</accession>
<feature type="transmembrane region" description="Helical" evidence="1">
    <location>
        <begin position="195"/>
        <end position="212"/>
    </location>
</feature>
<evidence type="ECO:0000256" key="1">
    <source>
        <dbReference type="SAM" id="Phobius"/>
    </source>
</evidence>
<gene>
    <name evidence="2" type="ORF">SVXNc_0699</name>
</gene>
<feature type="transmembrane region" description="Helical" evidence="1">
    <location>
        <begin position="58"/>
        <end position="82"/>
    </location>
</feature>
<evidence type="ECO:0000313" key="2">
    <source>
        <dbReference type="EMBL" id="WEL19713.1"/>
    </source>
</evidence>
<protein>
    <submittedName>
        <fullName evidence="2">Uncharacterized protein</fullName>
    </submittedName>
</protein>
<keyword evidence="1" id="KW-0472">Membrane</keyword>
<dbReference type="RefSeq" id="WP_347721545.1">
    <property type="nucleotide sequence ID" value="NZ_CP104395.1"/>
</dbReference>
<keyword evidence="3" id="KW-1185">Reference proteome</keyword>
<dbReference type="EMBL" id="CP104395">
    <property type="protein sequence ID" value="WEL19713.1"/>
    <property type="molecule type" value="Genomic_DNA"/>
</dbReference>
<keyword evidence="1" id="KW-0812">Transmembrane</keyword>
<feature type="transmembrane region" description="Helical" evidence="1">
    <location>
        <begin position="30"/>
        <end position="51"/>
    </location>
</feature>
<feature type="transmembrane region" description="Helical" evidence="1">
    <location>
        <begin position="112"/>
        <end position="136"/>
    </location>
</feature>